<keyword evidence="4" id="KW-1185">Reference proteome</keyword>
<name>D7FSB1_ECTSI</name>
<gene>
    <name evidence="3" type="ORF">Esi_0231_0003</name>
</gene>
<evidence type="ECO:0000256" key="1">
    <source>
        <dbReference type="SAM" id="MobiDB-lite"/>
    </source>
</evidence>
<sequence length="198" mass="21450">MPVGENNFDRLAKSALRWRPESAERTAWMQVFFSLLTQASSLAAFPSYNVVLGLWGLYSVYTKSLQSTQVYLGLLCFSILLDIIFCSIWGSNDAGIFDGSTASFCLVMLILNMLAKLAAVYCFLRFYKEMESGAIRPQERLGAPAKQGGRQSAGGRGAYDMAPMSTHEERAPVGSPDASLMSSGSAASFALSPKGRAD</sequence>
<dbReference type="EMBL" id="FN648411">
    <property type="protein sequence ID" value="CBJ31052.1"/>
    <property type="molecule type" value="Genomic_DNA"/>
</dbReference>
<dbReference type="EMBL" id="FN649733">
    <property type="protein sequence ID" value="CBJ31052.1"/>
    <property type="molecule type" value="Genomic_DNA"/>
</dbReference>
<feature type="transmembrane region" description="Helical" evidence="2">
    <location>
        <begin position="70"/>
        <end position="90"/>
    </location>
</feature>
<evidence type="ECO:0000256" key="2">
    <source>
        <dbReference type="SAM" id="Phobius"/>
    </source>
</evidence>
<dbReference type="Pfam" id="PF06396">
    <property type="entry name" value="AGTRAP"/>
    <property type="match status" value="1"/>
</dbReference>
<dbReference type="InterPro" id="IPR009436">
    <property type="entry name" value="AGTRAP"/>
</dbReference>
<feature type="region of interest" description="Disordered" evidence="1">
    <location>
        <begin position="138"/>
        <end position="198"/>
    </location>
</feature>
<proteinExistence type="predicted"/>
<reference evidence="3 4" key="1">
    <citation type="journal article" date="2010" name="Nature">
        <title>The Ectocarpus genome and the independent evolution of multicellularity in brown algae.</title>
        <authorList>
            <person name="Cock J.M."/>
            <person name="Sterck L."/>
            <person name="Rouze P."/>
            <person name="Scornet D."/>
            <person name="Allen A.E."/>
            <person name="Amoutzias G."/>
            <person name="Anthouard V."/>
            <person name="Artiguenave F."/>
            <person name="Aury J.M."/>
            <person name="Badger J.H."/>
            <person name="Beszteri B."/>
            <person name="Billiau K."/>
            <person name="Bonnet E."/>
            <person name="Bothwell J.H."/>
            <person name="Bowler C."/>
            <person name="Boyen C."/>
            <person name="Brownlee C."/>
            <person name="Carrano C.J."/>
            <person name="Charrier B."/>
            <person name="Cho G.Y."/>
            <person name="Coelho S.M."/>
            <person name="Collen J."/>
            <person name="Corre E."/>
            <person name="Da Silva C."/>
            <person name="Delage L."/>
            <person name="Delaroque N."/>
            <person name="Dittami S.M."/>
            <person name="Doulbeau S."/>
            <person name="Elias M."/>
            <person name="Farnham G."/>
            <person name="Gachon C.M."/>
            <person name="Gschloessl B."/>
            <person name="Heesch S."/>
            <person name="Jabbari K."/>
            <person name="Jubin C."/>
            <person name="Kawai H."/>
            <person name="Kimura K."/>
            <person name="Kloareg B."/>
            <person name="Kupper F.C."/>
            <person name="Lang D."/>
            <person name="Le Bail A."/>
            <person name="Leblanc C."/>
            <person name="Lerouge P."/>
            <person name="Lohr M."/>
            <person name="Lopez P.J."/>
            <person name="Martens C."/>
            <person name="Maumus F."/>
            <person name="Michel G."/>
            <person name="Miranda-Saavedra D."/>
            <person name="Morales J."/>
            <person name="Moreau H."/>
            <person name="Motomura T."/>
            <person name="Nagasato C."/>
            <person name="Napoli C.A."/>
            <person name="Nelson D.R."/>
            <person name="Nyvall-Collen P."/>
            <person name="Peters A.F."/>
            <person name="Pommier C."/>
            <person name="Potin P."/>
            <person name="Poulain J."/>
            <person name="Quesneville H."/>
            <person name="Read B."/>
            <person name="Rensing S.A."/>
            <person name="Ritter A."/>
            <person name="Rousvoal S."/>
            <person name="Samanta M."/>
            <person name="Samson G."/>
            <person name="Schroeder D.C."/>
            <person name="Segurens B."/>
            <person name="Strittmatter M."/>
            <person name="Tonon T."/>
            <person name="Tregear J.W."/>
            <person name="Valentin K."/>
            <person name="von Dassow P."/>
            <person name="Yamagishi T."/>
            <person name="Van de Peer Y."/>
            <person name="Wincker P."/>
        </authorList>
    </citation>
    <scope>NUCLEOTIDE SEQUENCE [LARGE SCALE GENOMIC DNA]</scope>
    <source>
        <strain evidence="4">Ec32 / CCAP1310/4</strain>
    </source>
</reference>
<dbReference type="InParanoid" id="D7FSB1"/>
<dbReference type="OrthoDB" id="2500246at2759"/>
<feature type="transmembrane region" description="Helical" evidence="2">
    <location>
        <begin position="27"/>
        <end position="58"/>
    </location>
</feature>
<organism evidence="3 4">
    <name type="scientific">Ectocarpus siliculosus</name>
    <name type="common">Brown alga</name>
    <name type="synonym">Conferva siliculosa</name>
    <dbReference type="NCBI Taxonomy" id="2880"/>
    <lineage>
        <taxon>Eukaryota</taxon>
        <taxon>Sar</taxon>
        <taxon>Stramenopiles</taxon>
        <taxon>Ochrophyta</taxon>
        <taxon>PX clade</taxon>
        <taxon>Phaeophyceae</taxon>
        <taxon>Ectocarpales</taxon>
        <taxon>Ectocarpaceae</taxon>
        <taxon>Ectocarpus</taxon>
    </lineage>
</organism>
<accession>D7FSB1</accession>
<evidence type="ECO:0000313" key="3">
    <source>
        <dbReference type="EMBL" id="CBJ31052.1"/>
    </source>
</evidence>
<feature type="transmembrane region" description="Helical" evidence="2">
    <location>
        <begin position="102"/>
        <end position="124"/>
    </location>
</feature>
<dbReference type="AlphaFoldDB" id="D7FSB1"/>
<dbReference type="Proteomes" id="UP000002630">
    <property type="component" value="Linkage Group LG08"/>
</dbReference>
<keyword evidence="2" id="KW-1133">Transmembrane helix</keyword>
<keyword evidence="2" id="KW-0812">Transmembrane</keyword>
<dbReference type="GO" id="GO:0038166">
    <property type="term" value="P:angiotensin-activated signaling pathway"/>
    <property type="evidence" value="ECO:0007669"/>
    <property type="project" value="InterPro"/>
</dbReference>
<keyword evidence="2" id="KW-0472">Membrane</keyword>
<protein>
    <submittedName>
        <fullName evidence="3">Uncharacterized protein</fullName>
    </submittedName>
</protein>
<evidence type="ECO:0000313" key="4">
    <source>
        <dbReference type="Proteomes" id="UP000002630"/>
    </source>
</evidence>